<gene>
    <name evidence="8" type="ORF">ILEXP_LOCUS5823</name>
</gene>
<feature type="site" description="Important for catalytic activity" evidence="5">
    <location>
        <position position="529"/>
    </location>
</feature>
<dbReference type="GO" id="GO:0000956">
    <property type="term" value="P:nuclear-transcribed mRNA catabolic process"/>
    <property type="evidence" value="ECO:0007669"/>
    <property type="project" value="UniProtKB-UniRule"/>
</dbReference>
<dbReference type="AlphaFoldDB" id="A0ABC8R6D2"/>
<feature type="region of interest" description="Disordered" evidence="6">
    <location>
        <begin position="17"/>
        <end position="46"/>
    </location>
</feature>
<dbReference type="HAMAP" id="MF_03045">
    <property type="entry name" value="DIS3L2"/>
    <property type="match status" value="1"/>
</dbReference>
<dbReference type="EMBL" id="CAUOFW020000892">
    <property type="protein sequence ID" value="CAK9138474.1"/>
    <property type="molecule type" value="Genomic_DNA"/>
</dbReference>
<comment type="similarity">
    <text evidence="5">Belongs to the RNR ribonuclease family. DIS3L2 subfamily.</text>
</comment>
<dbReference type="GO" id="GO:0000932">
    <property type="term" value="C:P-body"/>
    <property type="evidence" value="ECO:0007669"/>
    <property type="project" value="UniProtKB-SubCell"/>
</dbReference>
<organism evidence="8 9">
    <name type="scientific">Ilex paraguariensis</name>
    <name type="common">yerba mate</name>
    <dbReference type="NCBI Taxonomy" id="185542"/>
    <lineage>
        <taxon>Eukaryota</taxon>
        <taxon>Viridiplantae</taxon>
        <taxon>Streptophyta</taxon>
        <taxon>Embryophyta</taxon>
        <taxon>Tracheophyta</taxon>
        <taxon>Spermatophyta</taxon>
        <taxon>Magnoliopsida</taxon>
        <taxon>eudicotyledons</taxon>
        <taxon>Gunneridae</taxon>
        <taxon>Pentapetalae</taxon>
        <taxon>asterids</taxon>
        <taxon>campanulids</taxon>
        <taxon>Aquifoliales</taxon>
        <taxon>Aquifoliaceae</taxon>
        <taxon>Ilex</taxon>
    </lineage>
</organism>
<evidence type="ECO:0000256" key="4">
    <source>
        <dbReference type="ARBA" id="ARBA00022884"/>
    </source>
</evidence>
<feature type="binding site" evidence="5">
    <location>
        <position position="521"/>
    </location>
    <ligand>
        <name>Mg(2+)</name>
        <dbReference type="ChEBI" id="CHEBI:18420"/>
    </ligand>
</feature>
<comment type="cofactor">
    <cofactor evidence="5">
        <name>Mg(2+)</name>
        <dbReference type="ChEBI" id="CHEBI:18420"/>
    </cofactor>
    <cofactor evidence="5">
        <name>Mn(2+)</name>
        <dbReference type="ChEBI" id="CHEBI:29035"/>
    </cofactor>
</comment>
<dbReference type="Pfam" id="PF17849">
    <property type="entry name" value="OB_Dis3"/>
    <property type="match status" value="1"/>
</dbReference>
<keyword evidence="4 5" id="KW-0694">RNA-binding</keyword>
<evidence type="ECO:0000256" key="3">
    <source>
        <dbReference type="ARBA" id="ARBA00022842"/>
    </source>
</evidence>
<accession>A0ABC8R6D2</accession>
<keyword evidence="9" id="KW-1185">Reference proteome</keyword>
<proteinExistence type="inferred from homology"/>
<dbReference type="Proteomes" id="UP001642360">
    <property type="component" value="Unassembled WGS sequence"/>
</dbReference>
<keyword evidence="3 5" id="KW-0460">Magnesium</keyword>
<evidence type="ECO:0000256" key="6">
    <source>
        <dbReference type="SAM" id="MobiDB-lite"/>
    </source>
</evidence>
<feature type="compositionally biased region" description="Basic residues" evidence="6">
    <location>
        <begin position="22"/>
        <end position="34"/>
    </location>
</feature>
<sequence length="983" mass="109754">MKGVVVEQTHVEDVVAVDNTKDKKKKRRSHRRSKQNSSSVSAFSSVNEPSVEASQFLGTGSTSNCIIQNQQRLPRASNVAFNSLPTMHIDEQAPLQESGSMQKQQMFPSDGGGRMSSKSCPEPIAFEDSMGSYVDKDLLCSHLIECDTQKKYFAPHWSMEAVTRALERGDVFKALFRVNAHNRLEAYCKIDGVQTDVLISGVAAQNRAIEGDIVVIEVDPPSMWPKMKGLNGASHNPALANDSNLLLEAPEYVADGCKGKSQVDVDFNYVCSRNCFHLPNEGFHYGNGTYCGENVCTQPIRSTSNCYINGHDPSASDPSWAGCSSEQSEVLNAVEKLSALISSVPSNRPTGVVVAILESSHRRNTVVGFLDVKHWASSRESYRKESKKNKNLLPLGSREYILLTPTDPKFPKMMVPQRSLPDCIKKRMEDGDATVEMLLVAAQIVDWLEEKNLPEAHVMYVFGRGGEIEPQIAAILFEYAISHTEFPPESLTCLPPVPWEIPLEEIHGRRDLRKLCVFTIDPVTAKDLDDALSVELLSIGVFRVGVHIADASYFVRPDTALDTEAQIRSTSVYLLQHKLPMLPSLLSENLGSLNPGVDRLAFSIFWDINLAGEVLDRWIGRTIIHSCCKLSYEHAQDIIDGLIDVESFNSLENSFPQLHGHFEWADVVRSVRRLHEISKTLKKNRFDHGALSLESPKVVFLFDDGGIPYDSMLSGRKDSNFLVEEFMLLANRTAAEVITRAYPSSALLRRHPEPNLRKLREFEAFCGKHGLELNTSTSGQLHLSLERIRRELKNDSVLFDILVSYATRPMQLAAYFCSGDLENAENDWGHYGLAIPIYTHFTSPLRQYPDIVVHRTLAAAVEAEEMFLNHKKGMPNLSSDEMMRRCITGIPNLSSDEMMRRCITGICFDRDAAELPVVQEALSSAASKNGVPCTEIISDVAAHCNERKLASRHAKDAAEKLYMWVLLKKKEVCLVAFNMLSRF</sequence>
<dbReference type="Gene3D" id="2.40.50.700">
    <property type="match status" value="1"/>
</dbReference>
<keyword evidence="5" id="KW-0378">Hydrolase</keyword>
<name>A0ABC8R6D2_9AQUA</name>
<feature type="compositionally biased region" description="Low complexity" evidence="6">
    <location>
        <begin position="35"/>
        <end position="46"/>
    </location>
</feature>
<keyword evidence="5" id="KW-0464">Manganese</keyword>
<dbReference type="InterPro" id="IPR050180">
    <property type="entry name" value="RNR_Ribonuclease"/>
</dbReference>
<evidence type="ECO:0000313" key="8">
    <source>
        <dbReference type="EMBL" id="CAK9138474.1"/>
    </source>
</evidence>
<feature type="region of interest" description="Disordered" evidence="6">
    <location>
        <begin position="96"/>
        <end position="118"/>
    </location>
</feature>
<dbReference type="GO" id="GO:0003723">
    <property type="term" value="F:RNA binding"/>
    <property type="evidence" value="ECO:0007669"/>
    <property type="project" value="UniProtKB-KW"/>
</dbReference>
<comment type="subcellular location">
    <subcellularLocation>
        <location evidence="5">Cytoplasm</location>
    </subcellularLocation>
    <subcellularLocation>
        <location evidence="5">Cytoplasm</location>
        <location evidence="5">P-body</location>
    </subcellularLocation>
</comment>
<dbReference type="InterPro" id="IPR028591">
    <property type="entry name" value="DIS3L2"/>
</dbReference>
<dbReference type="EC" id="3.1.13.-" evidence="5"/>
<dbReference type="SMART" id="SM00955">
    <property type="entry name" value="RNB"/>
    <property type="match status" value="1"/>
</dbReference>
<evidence type="ECO:0000256" key="5">
    <source>
        <dbReference type="HAMAP-Rule" id="MF_03045"/>
    </source>
</evidence>
<dbReference type="InterPro" id="IPR001900">
    <property type="entry name" value="RNase_II/R"/>
</dbReference>
<evidence type="ECO:0000313" key="9">
    <source>
        <dbReference type="Proteomes" id="UP001642360"/>
    </source>
</evidence>
<protein>
    <recommendedName>
        <fullName evidence="5">DIS3-like exonuclease 2</fullName>
        <ecNumber evidence="5">3.1.13.-</ecNumber>
    </recommendedName>
</protein>
<feature type="binding site" evidence="5">
    <location>
        <position position="530"/>
    </location>
    <ligand>
        <name>Mg(2+)</name>
        <dbReference type="ChEBI" id="CHEBI:18420"/>
    </ligand>
</feature>
<feature type="domain" description="RNB" evidence="7">
    <location>
        <begin position="509"/>
        <end position="863"/>
    </location>
</feature>
<evidence type="ECO:0000259" key="7">
    <source>
        <dbReference type="SMART" id="SM00955"/>
    </source>
</evidence>
<evidence type="ECO:0000256" key="1">
    <source>
        <dbReference type="ARBA" id="ARBA00022490"/>
    </source>
</evidence>
<comment type="function">
    <text evidence="5">3'-5'-exoribonuclease that specifically recognizes RNAs polyuridylated at their 3' end and mediates their degradation. Component of an exosome-independent RNA degradation pathway that mediates degradation of cytoplasmic mRNAs that have been deadenylated and subsequently uridylated at their 3'.</text>
</comment>
<dbReference type="GO" id="GO:0046872">
    <property type="term" value="F:metal ion binding"/>
    <property type="evidence" value="ECO:0007669"/>
    <property type="project" value="UniProtKB-KW"/>
</dbReference>
<feature type="compositionally biased region" description="Polar residues" evidence="6">
    <location>
        <begin position="96"/>
        <end position="107"/>
    </location>
</feature>
<keyword evidence="1 5" id="KW-0963">Cytoplasm</keyword>
<dbReference type="GO" id="GO:1990074">
    <property type="term" value="P:polyuridylation-dependent mRNA catabolic process"/>
    <property type="evidence" value="ECO:0007669"/>
    <property type="project" value="UniProtKB-UniRule"/>
</dbReference>
<dbReference type="PANTHER" id="PTHR23355:SF9">
    <property type="entry name" value="DIS3-LIKE EXONUCLEASE 2"/>
    <property type="match status" value="1"/>
</dbReference>
<keyword evidence="5" id="KW-0269">Exonuclease</keyword>
<dbReference type="SUPFAM" id="SSF50249">
    <property type="entry name" value="Nucleic acid-binding proteins"/>
    <property type="match status" value="2"/>
</dbReference>
<keyword evidence="5" id="KW-0540">Nuclease</keyword>
<dbReference type="InterPro" id="IPR012340">
    <property type="entry name" value="NA-bd_OB-fold"/>
</dbReference>
<dbReference type="PANTHER" id="PTHR23355">
    <property type="entry name" value="RIBONUCLEASE"/>
    <property type="match status" value="1"/>
</dbReference>
<dbReference type="FunFam" id="2.40.50.690:FF:000007">
    <property type="entry name" value="DIS3-like exonuclease 2"/>
    <property type="match status" value="1"/>
</dbReference>
<reference evidence="8 9" key="1">
    <citation type="submission" date="2024-02" db="EMBL/GenBank/DDBJ databases">
        <authorList>
            <person name="Vignale AGUSTIN F."/>
            <person name="Sosa J E."/>
            <person name="Modenutti C."/>
        </authorList>
    </citation>
    <scope>NUCLEOTIDE SEQUENCE [LARGE SCALE GENOMIC DNA]</scope>
</reference>
<comment type="caution">
    <text evidence="8">The sequence shown here is derived from an EMBL/GenBank/DDBJ whole genome shotgun (WGS) entry which is preliminary data.</text>
</comment>
<dbReference type="Gene3D" id="2.40.50.690">
    <property type="match status" value="1"/>
</dbReference>
<dbReference type="GO" id="GO:0000175">
    <property type="term" value="F:3'-5'-RNA exonuclease activity"/>
    <property type="evidence" value="ECO:0007669"/>
    <property type="project" value="UniProtKB-UniRule"/>
</dbReference>
<dbReference type="InterPro" id="IPR041505">
    <property type="entry name" value="Dis3_CSD2"/>
</dbReference>
<evidence type="ECO:0000256" key="2">
    <source>
        <dbReference type="ARBA" id="ARBA00022723"/>
    </source>
</evidence>
<keyword evidence="2 5" id="KW-0479">Metal-binding</keyword>
<dbReference type="Pfam" id="PF00773">
    <property type="entry name" value="RNB"/>
    <property type="match status" value="1"/>
</dbReference>